<evidence type="ECO:0000313" key="2">
    <source>
        <dbReference type="Proteomes" id="UP000242180"/>
    </source>
</evidence>
<name>A0A1X2HGV0_SYNRA</name>
<dbReference type="OrthoDB" id="1641903at2759"/>
<dbReference type="InParanoid" id="A0A1X2HGV0"/>
<accession>A0A1X2HGV0</accession>
<evidence type="ECO:0000313" key="1">
    <source>
        <dbReference type="EMBL" id="ORY98195.1"/>
    </source>
</evidence>
<comment type="caution">
    <text evidence="1">The sequence shown here is derived from an EMBL/GenBank/DDBJ whole genome shotgun (WGS) entry which is preliminary data.</text>
</comment>
<reference evidence="1 2" key="1">
    <citation type="submission" date="2016-07" db="EMBL/GenBank/DDBJ databases">
        <title>Pervasive Adenine N6-methylation of Active Genes in Fungi.</title>
        <authorList>
            <consortium name="DOE Joint Genome Institute"/>
            <person name="Mondo S.J."/>
            <person name="Dannebaum R.O."/>
            <person name="Kuo R.C."/>
            <person name="Labutti K."/>
            <person name="Haridas S."/>
            <person name="Kuo A."/>
            <person name="Salamov A."/>
            <person name="Ahrendt S.R."/>
            <person name="Lipzen A."/>
            <person name="Sullivan W."/>
            <person name="Andreopoulos W.B."/>
            <person name="Clum A."/>
            <person name="Lindquist E."/>
            <person name="Daum C."/>
            <person name="Ramamoorthy G.K."/>
            <person name="Gryganskyi A."/>
            <person name="Culley D."/>
            <person name="Magnuson J.K."/>
            <person name="James T.Y."/>
            <person name="O'Malley M.A."/>
            <person name="Stajich J.E."/>
            <person name="Spatafora J.W."/>
            <person name="Visel A."/>
            <person name="Grigoriev I.V."/>
        </authorList>
    </citation>
    <scope>NUCLEOTIDE SEQUENCE [LARGE SCALE GENOMIC DNA]</scope>
    <source>
        <strain evidence="1 2">NRRL 2496</strain>
    </source>
</reference>
<sequence length="60" mass="6491">MSRCAARASWFKSALPEVDNETLQGFYNVLTTVVSTPNVISGFLAMVMNVVLPDEPKTSG</sequence>
<gene>
    <name evidence="1" type="ORF">BCR43DRAFT_491011</name>
</gene>
<dbReference type="Proteomes" id="UP000242180">
    <property type="component" value="Unassembled WGS sequence"/>
</dbReference>
<organism evidence="1 2">
    <name type="scientific">Syncephalastrum racemosum</name>
    <name type="common">Filamentous fungus</name>
    <dbReference type="NCBI Taxonomy" id="13706"/>
    <lineage>
        <taxon>Eukaryota</taxon>
        <taxon>Fungi</taxon>
        <taxon>Fungi incertae sedis</taxon>
        <taxon>Mucoromycota</taxon>
        <taxon>Mucoromycotina</taxon>
        <taxon>Mucoromycetes</taxon>
        <taxon>Mucorales</taxon>
        <taxon>Syncephalastraceae</taxon>
        <taxon>Syncephalastrum</taxon>
    </lineage>
</organism>
<keyword evidence="2" id="KW-1185">Reference proteome</keyword>
<dbReference type="EMBL" id="MCGN01000004">
    <property type="protein sequence ID" value="ORY98195.1"/>
    <property type="molecule type" value="Genomic_DNA"/>
</dbReference>
<dbReference type="AlphaFoldDB" id="A0A1X2HGV0"/>
<protein>
    <submittedName>
        <fullName evidence="1">Uncharacterized protein</fullName>
    </submittedName>
</protein>
<proteinExistence type="predicted"/>